<organism evidence="1 2">
    <name type="scientific">Eumeta variegata</name>
    <name type="common">Bagworm moth</name>
    <name type="synonym">Eumeta japonica</name>
    <dbReference type="NCBI Taxonomy" id="151549"/>
    <lineage>
        <taxon>Eukaryota</taxon>
        <taxon>Metazoa</taxon>
        <taxon>Ecdysozoa</taxon>
        <taxon>Arthropoda</taxon>
        <taxon>Hexapoda</taxon>
        <taxon>Insecta</taxon>
        <taxon>Pterygota</taxon>
        <taxon>Neoptera</taxon>
        <taxon>Endopterygota</taxon>
        <taxon>Lepidoptera</taxon>
        <taxon>Glossata</taxon>
        <taxon>Ditrysia</taxon>
        <taxon>Tineoidea</taxon>
        <taxon>Psychidae</taxon>
        <taxon>Oiketicinae</taxon>
        <taxon>Eumeta</taxon>
    </lineage>
</organism>
<proteinExistence type="predicted"/>
<name>A0A4C1ZAZ2_EUMVA</name>
<sequence length="170" mass="18996">MGRLRVRGACISALHIGPVGVGDYYRLSSSTQWRRPRPMAEHALPGTKRVAFLVSTIEFVFDGENLSLFLTAQQYTRARSRLVSSSINEADCPENMRPHRPRTPARICRVRRVLGIGNPESGSKSVPDDNLPVPKVASNHAMEVYWAVMSAQLGLQRRPPRIVESSLYVQ</sequence>
<gene>
    <name evidence="1" type="ORF">EVAR_103592_1</name>
</gene>
<keyword evidence="2" id="KW-1185">Reference proteome</keyword>
<dbReference type="EMBL" id="BGZK01001670">
    <property type="protein sequence ID" value="GBP84304.1"/>
    <property type="molecule type" value="Genomic_DNA"/>
</dbReference>
<evidence type="ECO:0000313" key="2">
    <source>
        <dbReference type="Proteomes" id="UP000299102"/>
    </source>
</evidence>
<protein>
    <submittedName>
        <fullName evidence="1">Uncharacterized protein</fullName>
    </submittedName>
</protein>
<comment type="caution">
    <text evidence="1">The sequence shown here is derived from an EMBL/GenBank/DDBJ whole genome shotgun (WGS) entry which is preliminary data.</text>
</comment>
<dbReference type="Proteomes" id="UP000299102">
    <property type="component" value="Unassembled WGS sequence"/>
</dbReference>
<dbReference type="AlphaFoldDB" id="A0A4C1ZAZ2"/>
<reference evidence="1 2" key="1">
    <citation type="journal article" date="2019" name="Commun. Biol.">
        <title>The bagworm genome reveals a unique fibroin gene that provides high tensile strength.</title>
        <authorList>
            <person name="Kono N."/>
            <person name="Nakamura H."/>
            <person name="Ohtoshi R."/>
            <person name="Tomita M."/>
            <person name="Numata K."/>
            <person name="Arakawa K."/>
        </authorList>
    </citation>
    <scope>NUCLEOTIDE SEQUENCE [LARGE SCALE GENOMIC DNA]</scope>
</reference>
<evidence type="ECO:0000313" key="1">
    <source>
        <dbReference type="EMBL" id="GBP84304.1"/>
    </source>
</evidence>
<accession>A0A4C1ZAZ2</accession>